<evidence type="ECO:0000313" key="3">
    <source>
        <dbReference type="Proteomes" id="UP001046870"/>
    </source>
</evidence>
<proteinExistence type="predicted"/>
<evidence type="ECO:0000256" key="1">
    <source>
        <dbReference type="SAM" id="MobiDB-lite"/>
    </source>
</evidence>
<comment type="caution">
    <text evidence="2">The sequence shown here is derived from an EMBL/GenBank/DDBJ whole genome shotgun (WGS) entry which is preliminary data.</text>
</comment>
<organism evidence="2 3">
    <name type="scientific">Megalops atlanticus</name>
    <name type="common">Tarpon</name>
    <name type="synonym">Clupea gigantea</name>
    <dbReference type="NCBI Taxonomy" id="7932"/>
    <lineage>
        <taxon>Eukaryota</taxon>
        <taxon>Metazoa</taxon>
        <taxon>Chordata</taxon>
        <taxon>Craniata</taxon>
        <taxon>Vertebrata</taxon>
        <taxon>Euteleostomi</taxon>
        <taxon>Actinopterygii</taxon>
        <taxon>Neopterygii</taxon>
        <taxon>Teleostei</taxon>
        <taxon>Elopiformes</taxon>
        <taxon>Megalopidae</taxon>
        <taxon>Megalops</taxon>
    </lineage>
</organism>
<dbReference type="Proteomes" id="UP001046870">
    <property type="component" value="Chromosome 12"/>
</dbReference>
<sequence>MLTLHWQAPPAAPSLSNTPTHTSARGPLQCLLSVDRSRGGEGASDDACDLAFPGLSEERRGGERAWTCRGGGIETGRLASWHLGGLSQTPASDRA</sequence>
<gene>
    <name evidence="2" type="ORF">MATL_G00154370</name>
</gene>
<protein>
    <submittedName>
        <fullName evidence="2">Uncharacterized protein</fullName>
    </submittedName>
</protein>
<feature type="compositionally biased region" description="Polar residues" evidence="1">
    <location>
        <begin position="14"/>
        <end position="23"/>
    </location>
</feature>
<keyword evidence="3" id="KW-1185">Reference proteome</keyword>
<name>A0A9D3T395_MEGAT</name>
<dbReference type="AlphaFoldDB" id="A0A9D3T395"/>
<feature type="region of interest" description="Disordered" evidence="1">
    <location>
        <begin position="1"/>
        <end position="27"/>
    </location>
</feature>
<accession>A0A9D3T395</accession>
<evidence type="ECO:0000313" key="2">
    <source>
        <dbReference type="EMBL" id="KAG7467478.1"/>
    </source>
</evidence>
<reference evidence="2" key="1">
    <citation type="submission" date="2021-01" db="EMBL/GenBank/DDBJ databases">
        <authorList>
            <person name="Zahm M."/>
            <person name="Roques C."/>
            <person name="Cabau C."/>
            <person name="Klopp C."/>
            <person name="Donnadieu C."/>
            <person name="Jouanno E."/>
            <person name="Lampietro C."/>
            <person name="Louis A."/>
            <person name="Herpin A."/>
            <person name="Echchiki A."/>
            <person name="Berthelot C."/>
            <person name="Parey E."/>
            <person name="Roest-Crollius H."/>
            <person name="Braasch I."/>
            <person name="Postlethwait J."/>
            <person name="Bobe J."/>
            <person name="Montfort J."/>
            <person name="Bouchez O."/>
            <person name="Begum T."/>
            <person name="Mejri S."/>
            <person name="Adams A."/>
            <person name="Chen W.-J."/>
            <person name="Guiguen Y."/>
        </authorList>
    </citation>
    <scope>NUCLEOTIDE SEQUENCE</scope>
    <source>
        <strain evidence="2">YG-15Mar2019-1</strain>
        <tissue evidence="2">Brain</tissue>
    </source>
</reference>
<dbReference type="EMBL" id="JAFDVH010000012">
    <property type="protein sequence ID" value="KAG7467478.1"/>
    <property type="molecule type" value="Genomic_DNA"/>
</dbReference>